<sequence>MGHTIPKDIASWLSAIKAARLQERKLGEMPNNFSGSKIPHEAFLQLRALWIEPKRTWHWNRELFELDILSREDVALAEKMVTPGGNLRRTGEQLNNFLNQMSTSGSTSPKTPITRSRDNNSDMNVEYALGAFTPLVSLWRLLTPYHLRPDPVPVATSGPSMPHRLLPHNVSKFDLLGKLVSEPLPEDALENYSDDETSNPGQNLFAQT</sequence>
<keyword evidence="3" id="KW-1185">Reference proteome</keyword>
<evidence type="ECO:0000313" key="3">
    <source>
        <dbReference type="Proteomes" id="UP000800035"/>
    </source>
</evidence>
<evidence type="ECO:0000256" key="1">
    <source>
        <dbReference type="SAM" id="MobiDB-lite"/>
    </source>
</evidence>
<gene>
    <name evidence="2" type="ORF">CC80DRAFT_544340</name>
</gene>
<dbReference type="OrthoDB" id="4793773at2759"/>
<protein>
    <submittedName>
        <fullName evidence="2">Uncharacterized protein</fullName>
    </submittedName>
</protein>
<dbReference type="EMBL" id="ML976982">
    <property type="protein sequence ID" value="KAF1960945.1"/>
    <property type="molecule type" value="Genomic_DNA"/>
</dbReference>
<evidence type="ECO:0000313" key="2">
    <source>
        <dbReference type="EMBL" id="KAF1960945.1"/>
    </source>
</evidence>
<name>A0A6A5U7V1_9PLEO</name>
<feature type="region of interest" description="Disordered" evidence="1">
    <location>
        <begin position="189"/>
        <end position="208"/>
    </location>
</feature>
<dbReference type="Proteomes" id="UP000800035">
    <property type="component" value="Unassembled WGS sequence"/>
</dbReference>
<feature type="compositionally biased region" description="Polar residues" evidence="1">
    <location>
        <begin position="198"/>
        <end position="208"/>
    </location>
</feature>
<accession>A0A6A5U7V1</accession>
<reference evidence="2" key="1">
    <citation type="journal article" date="2020" name="Stud. Mycol.">
        <title>101 Dothideomycetes genomes: a test case for predicting lifestyles and emergence of pathogens.</title>
        <authorList>
            <person name="Haridas S."/>
            <person name="Albert R."/>
            <person name="Binder M."/>
            <person name="Bloem J."/>
            <person name="Labutti K."/>
            <person name="Salamov A."/>
            <person name="Andreopoulos B."/>
            <person name="Baker S."/>
            <person name="Barry K."/>
            <person name="Bills G."/>
            <person name="Bluhm B."/>
            <person name="Cannon C."/>
            <person name="Castanera R."/>
            <person name="Culley D."/>
            <person name="Daum C."/>
            <person name="Ezra D."/>
            <person name="Gonzalez J."/>
            <person name="Henrissat B."/>
            <person name="Kuo A."/>
            <person name="Liang C."/>
            <person name="Lipzen A."/>
            <person name="Lutzoni F."/>
            <person name="Magnuson J."/>
            <person name="Mondo S."/>
            <person name="Nolan M."/>
            <person name="Ohm R."/>
            <person name="Pangilinan J."/>
            <person name="Park H.-J."/>
            <person name="Ramirez L."/>
            <person name="Alfaro M."/>
            <person name="Sun H."/>
            <person name="Tritt A."/>
            <person name="Yoshinaga Y."/>
            <person name="Zwiers L.-H."/>
            <person name="Turgeon B."/>
            <person name="Goodwin S."/>
            <person name="Spatafora J."/>
            <person name="Crous P."/>
            <person name="Grigoriev I."/>
        </authorList>
    </citation>
    <scope>NUCLEOTIDE SEQUENCE</scope>
    <source>
        <strain evidence="2">CBS 675.92</strain>
    </source>
</reference>
<dbReference type="AlphaFoldDB" id="A0A6A5U7V1"/>
<organism evidence="2 3">
    <name type="scientific">Byssothecium circinans</name>
    <dbReference type="NCBI Taxonomy" id="147558"/>
    <lineage>
        <taxon>Eukaryota</taxon>
        <taxon>Fungi</taxon>
        <taxon>Dikarya</taxon>
        <taxon>Ascomycota</taxon>
        <taxon>Pezizomycotina</taxon>
        <taxon>Dothideomycetes</taxon>
        <taxon>Pleosporomycetidae</taxon>
        <taxon>Pleosporales</taxon>
        <taxon>Massarineae</taxon>
        <taxon>Massarinaceae</taxon>
        <taxon>Byssothecium</taxon>
    </lineage>
</organism>
<proteinExistence type="predicted"/>